<dbReference type="Proteomes" id="UP001215549">
    <property type="component" value="Chromosome"/>
</dbReference>
<evidence type="ECO:0000256" key="5">
    <source>
        <dbReference type="ARBA" id="ARBA00022989"/>
    </source>
</evidence>
<keyword evidence="2 7" id="KW-0813">Transport</keyword>
<dbReference type="EMBL" id="CP067140">
    <property type="protein sequence ID" value="WCR03860.1"/>
    <property type="molecule type" value="Genomic_DNA"/>
</dbReference>
<dbReference type="Proteomes" id="UP000186216">
    <property type="component" value="Unassembled WGS sequence"/>
</dbReference>
<gene>
    <name evidence="10" type="ORF">JHX88_03600</name>
    <name evidence="9" type="ORF">SAMN05421772_114104</name>
</gene>
<keyword evidence="5 7" id="KW-1133">Transmembrane helix</keyword>
<dbReference type="InterPro" id="IPR045621">
    <property type="entry name" value="BPD_transp_1_N"/>
</dbReference>
<dbReference type="EMBL" id="FTOU01000014">
    <property type="protein sequence ID" value="SIT05497.1"/>
    <property type="molecule type" value="Genomic_DNA"/>
</dbReference>
<dbReference type="PANTHER" id="PTHR43163:SF3">
    <property type="entry name" value="PEPTIDE ABC TRANSPORTER PERMEASE PROTEIN"/>
    <property type="match status" value="1"/>
</dbReference>
<evidence type="ECO:0000256" key="1">
    <source>
        <dbReference type="ARBA" id="ARBA00004651"/>
    </source>
</evidence>
<name>A0AA45W707_9RHOB</name>
<evidence type="ECO:0000313" key="11">
    <source>
        <dbReference type="Proteomes" id="UP000186216"/>
    </source>
</evidence>
<dbReference type="Gene3D" id="1.10.3720.10">
    <property type="entry name" value="MetI-like"/>
    <property type="match status" value="1"/>
</dbReference>
<keyword evidence="3" id="KW-1003">Cell membrane</keyword>
<dbReference type="InterPro" id="IPR000515">
    <property type="entry name" value="MetI-like"/>
</dbReference>
<evidence type="ECO:0000313" key="9">
    <source>
        <dbReference type="EMBL" id="SIT05497.1"/>
    </source>
</evidence>
<keyword evidence="12" id="KW-1185">Reference proteome</keyword>
<sequence>MAHMWRLVGRRLLLALAILFVISILIFGALELLPGDAAEALLGQAASPETVAALRRDLGLDQPLVLRYLSWLAGALQGDFGISLASRQPIGELISGRFQNTLFLALYAAAIAVPISLVLGLASAMLRNTIFDRLVNVTALSAISFPDFFVAYILIFLLAQTGMFPTIASGVATADFVGRLHMSFLPAVTLSLAVSAHMLRMTRASIVNLLASPYIEMAHLKGAGPIRLVLIHALPNAASPIINVVAINLAYLVTGVVVVEVVFAYPGMGQLMVDSVSKRDVPVVQAAALIFACAYVLLNLLADVLAILTNPRVLHRR</sequence>
<protein>
    <submittedName>
        <fullName evidence="10">ABC transporter permease</fullName>
    </submittedName>
    <submittedName>
        <fullName evidence="9">Peptide/nickel transport system permease protein</fullName>
    </submittedName>
</protein>
<accession>A0AA45W707</accession>
<comment type="subcellular location">
    <subcellularLocation>
        <location evidence="1 7">Cell membrane</location>
        <topology evidence="1 7">Multi-pass membrane protein</topology>
    </subcellularLocation>
</comment>
<dbReference type="GO" id="GO:0005886">
    <property type="term" value="C:plasma membrane"/>
    <property type="evidence" value="ECO:0007669"/>
    <property type="project" value="UniProtKB-SubCell"/>
</dbReference>
<dbReference type="CDD" id="cd06261">
    <property type="entry name" value="TM_PBP2"/>
    <property type="match status" value="1"/>
</dbReference>
<feature type="domain" description="ABC transmembrane type-1" evidence="8">
    <location>
        <begin position="98"/>
        <end position="302"/>
    </location>
</feature>
<evidence type="ECO:0000313" key="10">
    <source>
        <dbReference type="EMBL" id="WCR03860.1"/>
    </source>
</evidence>
<reference evidence="9 11" key="1">
    <citation type="submission" date="2017-01" db="EMBL/GenBank/DDBJ databases">
        <authorList>
            <person name="Varghese N."/>
            <person name="Submissions S."/>
        </authorList>
    </citation>
    <scope>NUCLEOTIDE SEQUENCE [LARGE SCALE GENOMIC DNA]</scope>
    <source>
        <strain evidence="9 11">DSM 18447</strain>
    </source>
</reference>
<evidence type="ECO:0000256" key="3">
    <source>
        <dbReference type="ARBA" id="ARBA00022475"/>
    </source>
</evidence>
<dbReference type="SUPFAM" id="SSF161098">
    <property type="entry name" value="MetI-like"/>
    <property type="match status" value="1"/>
</dbReference>
<feature type="transmembrane region" description="Helical" evidence="7">
    <location>
        <begin position="286"/>
        <end position="308"/>
    </location>
</feature>
<dbReference type="PROSITE" id="PS50928">
    <property type="entry name" value="ABC_TM1"/>
    <property type="match status" value="1"/>
</dbReference>
<feature type="transmembrane region" description="Helical" evidence="7">
    <location>
        <begin position="134"/>
        <end position="159"/>
    </location>
</feature>
<dbReference type="InterPro" id="IPR035906">
    <property type="entry name" value="MetI-like_sf"/>
</dbReference>
<feature type="transmembrane region" description="Helical" evidence="7">
    <location>
        <begin position="241"/>
        <end position="266"/>
    </location>
</feature>
<keyword evidence="4 7" id="KW-0812">Transmembrane</keyword>
<dbReference type="Pfam" id="PF00528">
    <property type="entry name" value="BPD_transp_1"/>
    <property type="match status" value="1"/>
</dbReference>
<evidence type="ECO:0000259" key="8">
    <source>
        <dbReference type="PROSITE" id="PS50928"/>
    </source>
</evidence>
<evidence type="ECO:0000256" key="7">
    <source>
        <dbReference type="RuleBase" id="RU363032"/>
    </source>
</evidence>
<evidence type="ECO:0000256" key="2">
    <source>
        <dbReference type="ARBA" id="ARBA00022448"/>
    </source>
</evidence>
<keyword evidence="6 7" id="KW-0472">Membrane</keyword>
<feature type="transmembrane region" description="Helical" evidence="7">
    <location>
        <begin position="102"/>
        <end position="122"/>
    </location>
</feature>
<dbReference type="PANTHER" id="PTHR43163">
    <property type="entry name" value="DIPEPTIDE TRANSPORT SYSTEM PERMEASE PROTEIN DPPB-RELATED"/>
    <property type="match status" value="1"/>
</dbReference>
<comment type="similarity">
    <text evidence="7">Belongs to the binding-protein-dependent transport system permease family.</text>
</comment>
<dbReference type="GO" id="GO:0055085">
    <property type="term" value="P:transmembrane transport"/>
    <property type="evidence" value="ECO:0007669"/>
    <property type="project" value="InterPro"/>
</dbReference>
<feature type="transmembrane region" description="Helical" evidence="7">
    <location>
        <begin position="12"/>
        <end position="33"/>
    </location>
</feature>
<dbReference type="RefSeq" id="WP_076527472.1">
    <property type="nucleotide sequence ID" value="NZ_CP067140.1"/>
</dbReference>
<reference evidence="10 12" key="2">
    <citation type="submission" date="2021-01" db="EMBL/GenBank/DDBJ databases">
        <title>Biogeographic distribution of Paracoccus.</title>
        <authorList>
            <person name="Hollensteiner J."/>
            <person name="Leineberger J."/>
            <person name="Brinkhoff T."/>
            <person name="Daniel R."/>
        </authorList>
    </citation>
    <scope>NUCLEOTIDE SEQUENCE [LARGE SCALE GENOMIC DNA]</scope>
    <source>
        <strain evidence="10 12">DSM 18447</strain>
    </source>
</reference>
<proteinExistence type="inferred from homology"/>
<organism evidence="9 11">
    <name type="scientific">Paracoccus saliphilus</name>
    <dbReference type="NCBI Taxonomy" id="405559"/>
    <lineage>
        <taxon>Bacteria</taxon>
        <taxon>Pseudomonadati</taxon>
        <taxon>Pseudomonadota</taxon>
        <taxon>Alphaproteobacteria</taxon>
        <taxon>Rhodobacterales</taxon>
        <taxon>Paracoccaceae</taxon>
        <taxon>Paracoccus</taxon>
    </lineage>
</organism>
<dbReference type="Pfam" id="PF19300">
    <property type="entry name" value="BPD_transp_1_N"/>
    <property type="match status" value="1"/>
</dbReference>
<evidence type="ECO:0000256" key="4">
    <source>
        <dbReference type="ARBA" id="ARBA00022692"/>
    </source>
</evidence>
<feature type="transmembrane region" description="Helical" evidence="7">
    <location>
        <begin position="179"/>
        <end position="199"/>
    </location>
</feature>
<dbReference type="AlphaFoldDB" id="A0AA45W707"/>
<evidence type="ECO:0000313" key="12">
    <source>
        <dbReference type="Proteomes" id="UP001215549"/>
    </source>
</evidence>
<evidence type="ECO:0000256" key="6">
    <source>
        <dbReference type="ARBA" id="ARBA00023136"/>
    </source>
</evidence>